<gene>
    <name evidence="2" type="ORF">DFH08DRAFT_708132</name>
</gene>
<dbReference type="PANTHER" id="PTHR35871">
    <property type="entry name" value="EXPRESSED PROTEIN"/>
    <property type="match status" value="1"/>
</dbReference>
<dbReference type="PANTHER" id="PTHR35871:SF1">
    <property type="entry name" value="CXC1-LIKE CYSTEINE CLUSTER ASSOCIATED WITH KDZ TRANSPOSASES DOMAIN-CONTAINING PROTEIN"/>
    <property type="match status" value="1"/>
</dbReference>
<evidence type="ECO:0000256" key="1">
    <source>
        <dbReference type="SAM" id="MobiDB-lite"/>
    </source>
</evidence>
<feature type="compositionally biased region" description="Acidic residues" evidence="1">
    <location>
        <begin position="24"/>
        <end position="39"/>
    </location>
</feature>
<feature type="region of interest" description="Disordered" evidence="1">
    <location>
        <begin position="18"/>
        <end position="56"/>
    </location>
</feature>
<organism evidence="2 3">
    <name type="scientific">Mycena albidolilacea</name>
    <dbReference type="NCBI Taxonomy" id="1033008"/>
    <lineage>
        <taxon>Eukaryota</taxon>
        <taxon>Fungi</taxon>
        <taxon>Dikarya</taxon>
        <taxon>Basidiomycota</taxon>
        <taxon>Agaricomycotina</taxon>
        <taxon>Agaricomycetes</taxon>
        <taxon>Agaricomycetidae</taxon>
        <taxon>Agaricales</taxon>
        <taxon>Marasmiineae</taxon>
        <taxon>Mycenaceae</taxon>
        <taxon>Mycena</taxon>
    </lineage>
</organism>
<dbReference type="EMBL" id="JARIHO010000034">
    <property type="protein sequence ID" value="KAJ7333495.1"/>
    <property type="molecule type" value="Genomic_DNA"/>
</dbReference>
<dbReference type="Proteomes" id="UP001218218">
    <property type="component" value="Unassembled WGS sequence"/>
</dbReference>
<reference evidence="2" key="1">
    <citation type="submission" date="2023-03" db="EMBL/GenBank/DDBJ databases">
        <title>Massive genome expansion in bonnet fungi (Mycena s.s.) driven by repeated elements and novel gene families across ecological guilds.</title>
        <authorList>
            <consortium name="Lawrence Berkeley National Laboratory"/>
            <person name="Harder C.B."/>
            <person name="Miyauchi S."/>
            <person name="Viragh M."/>
            <person name="Kuo A."/>
            <person name="Thoen E."/>
            <person name="Andreopoulos B."/>
            <person name="Lu D."/>
            <person name="Skrede I."/>
            <person name="Drula E."/>
            <person name="Henrissat B."/>
            <person name="Morin E."/>
            <person name="Kohler A."/>
            <person name="Barry K."/>
            <person name="LaButti K."/>
            <person name="Morin E."/>
            <person name="Salamov A."/>
            <person name="Lipzen A."/>
            <person name="Mereny Z."/>
            <person name="Hegedus B."/>
            <person name="Baldrian P."/>
            <person name="Stursova M."/>
            <person name="Weitz H."/>
            <person name="Taylor A."/>
            <person name="Grigoriev I.V."/>
            <person name="Nagy L.G."/>
            <person name="Martin F."/>
            <person name="Kauserud H."/>
        </authorList>
    </citation>
    <scope>NUCLEOTIDE SEQUENCE</scope>
    <source>
        <strain evidence="2">CBHHK002</strain>
    </source>
</reference>
<keyword evidence="3" id="KW-1185">Reference proteome</keyword>
<sequence length="509" mass="58792">MYPVPRVNDTGFHAPVYGYLSDVESSESDSDSGDEGGDESETRAQPVRNKRRKLDVPVREQVRLKKEKRAKDRHDALTAVEKVISLKRTEYQGPLQAKRTQVIQSTLHLVVRNSRSLMEASAMAAETHGFAAIWGSRLTRKWTAEWVKRRELPESERGRHAKTWSLLQDPEIKEELVAYLRSNKWSMDPAKLVQYSESQMVTAEMRKYVQTAVNKEMPRGLKKYLEVELFPRIGYKVSRGISLATARQFQLILTPHDEMTAQANDADKSKWVLKGEMPIRKKGVGRGIHRSDIICSTVGHIDDAGEGMEYGKNYEGYWDGARFIKQLEVRIIPAFERRHDRNIYRALFLIDNSQGHCAYSEDALVVNRMNWRSGGKQALMRDGWFMHAGQRIPQKMVLPDGQPKGMKIFFWGAIKKYLRKHCDYTFEGLRQRMDDALRSVDIMTIRKWERRTYRWLDAYRQGLDCKDAQVEVKKFSTRQYKSHRRVGERMGRAMDMAHGPSGSSGAARD</sequence>
<evidence type="ECO:0008006" key="4">
    <source>
        <dbReference type="Google" id="ProtNLM"/>
    </source>
</evidence>
<proteinExistence type="predicted"/>
<protein>
    <recommendedName>
        <fullName evidence="4">DDE-1 domain-containing protein</fullName>
    </recommendedName>
</protein>
<accession>A0AAD6ZPL3</accession>
<dbReference type="AlphaFoldDB" id="A0AAD6ZPL3"/>
<comment type="caution">
    <text evidence="2">The sequence shown here is derived from an EMBL/GenBank/DDBJ whole genome shotgun (WGS) entry which is preliminary data.</text>
</comment>
<evidence type="ECO:0000313" key="2">
    <source>
        <dbReference type="EMBL" id="KAJ7333495.1"/>
    </source>
</evidence>
<evidence type="ECO:0000313" key="3">
    <source>
        <dbReference type="Proteomes" id="UP001218218"/>
    </source>
</evidence>
<name>A0AAD6ZPL3_9AGAR</name>